<evidence type="ECO:0000313" key="2">
    <source>
        <dbReference type="Proteomes" id="UP001056120"/>
    </source>
</evidence>
<accession>A0ACB9J1N7</accession>
<gene>
    <name evidence="1" type="ORF">L1987_18414</name>
</gene>
<protein>
    <submittedName>
        <fullName evidence="1">Uncharacterized protein</fullName>
    </submittedName>
</protein>
<name>A0ACB9J1N7_9ASTR</name>
<comment type="caution">
    <text evidence="1">The sequence shown here is derived from an EMBL/GenBank/DDBJ whole genome shotgun (WGS) entry which is preliminary data.</text>
</comment>
<evidence type="ECO:0000313" key="1">
    <source>
        <dbReference type="EMBL" id="KAI3813685.1"/>
    </source>
</evidence>
<reference evidence="1 2" key="2">
    <citation type="journal article" date="2022" name="Mol. Ecol. Resour.">
        <title>The genomes of chicory, endive, great burdock and yacon provide insights into Asteraceae paleo-polyploidization history and plant inulin production.</title>
        <authorList>
            <person name="Fan W."/>
            <person name="Wang S."/>
            <person name="Wang H."/>
            <person name="Wang A."/>
            <person name="Jiang F."/>
            <person name="Liu H."/>
            <person name="Zhao H."/>
            <person name="Xu D."/>
            <person name="Zhang Y."/>
        </authorList>
    </citation>
    <scope>NUCLEOTIDE SEQUENCE [LARGE SCALE GENOMIC DNA]</scope>
    <source>
        <strain evidence="2">cv. Yunnan</strain>
        <tissue evidence="1">Leaves</tissue>
    </source>
</reference>
<sequence length="575" mass="63926">MDSSIKSADEVVEEIMRIHRSLPPRPEIDDVEAAVILIRNADNEEQSRMEVISRQKRRKYIPEELFNVLVDMQKHFVQFQTKEHKREAVKLLELENYHQLFDEMIQKASKCCVPSSTSNNIDNNNNINTQLTASTSSASSPSTNPANFDQSTASSVSGSVSTASTSRLSFDKEVVKSVHLVTRDDSYVKNSKSAFYGGSIGRSNEFSRPQIGDSTLKPGVTSGPDGEKLSLIKLASLIEVSSKKGTKDLNLGNKLMDQIEWLPDSIGKLTSLITFNLSENGLVALPSSIGNLSSLTKLNLHSNKIIELPESISNLVNLIHLDLHVNVLTSLPASFGRLTRLQELDLSSNNLLFLPDSIGSLVSLQKLNIETNDLEELPHAIGHCSSLKELLADYNKLKALPEAVGRIESLQKLSVRYNNISRLPTTMSSLKNIQQLDVSFNELESVPESLCFATTLVKLDISNNFADLVSLPRSIGNLELLEELDMCNNQIHALPDSFRMLSKLRVLKVEGNPLELPPHDVIEQGAQAVVGYMSEVYEKKDLKVSSVKHKKSWTRFFLFSRSNKRKHSGFHYVAA</sequence>
<organism evidence="1 2">
    <name type="scientific">Smallanthus sonchifolius</name>
    <dbReference type="NCBI Taxonomy" id="185202"/>
    <lineage>
        <taxon>Eukaryota</taxon>
        <taxon>Viridiplantae</taxon>
        <taxon>Streptophyta</taxon>
        <taxon>Embryophyta</taxon>
        <taxon>Tracheophyta</taxon>
        <taxon>Spermatophyta</taxon>
        <taxon>Magnoliopsida</taxon>
        <taxon>eudicotyledons</taxon>
        <taxon>Gunneridae</taxon>
        <taxon>Pentapetalae</taxon>
        <taxon>asterids</taxon>
        <taxon>campanulids</taxon>
        <taxon>Asterales</taxon>
        <taxon>Asteraceae</taxon>
        <taxon>Asteroideae</taxon>
        <taxon>Heliantheae alliance</taxon>
        <taxon>Millerieae</taxon>
        <taxon>Smallanthus</taxon>
    </lineage>
</organism>
<dbReference type="EMBL" id="CM042023">
    <property type="protein sequence ID" value="KAI3813685.1"/>
    <property type="molecule type" value="Genomic_DNA"/>
</dbReference>
<reference evidence="2" key="1">
    <citation type="journal article" date="2022" name="Mol. Ecol. Resour.">
        <title>The genomes of chicory, endive, great burdock and yacon provide insights into Asteraceae palaeo-polyploidization history and plant inulin production.</title>
        <authorList>
            <person name="Fan W."/>
            <person name="Wang S."/>
            <person name="Wang H."/>
            <person name="Wang A."/>
            <person name="Jiang F."/>
            <person name="Liu H."/>
            <person name="Zhao H."/>
            <person name="Xu D."/>
            <person name="Zhang Y."/>
        </authorList>
    </citation>
    <scope>NUCLEOTIDE SEQUENCE [LARGE SCALE GENOMIC DNA]</scope>
    <source>
        <strain evidence="2">cv. Yunnan</strain>
    </source>
</reference>
<proteinExistence type="predicted"/>
<dbReference type="Proteomes" id="UP001056120">
    <property type="component" value="Linkage Group LG06"/>
</dbReference>
<keyword evidence="2" id="KW-1185">Reference proteome</keyword>